<proteinExistence type="predicted"/>
<evidence type="ECO:0008006" key="4">
    <source>
        <dbReference type="Google" id="ProtNLM"/>
    </source>
</evidence>
<evidence type="ECO:0000313" key="2">
    <source>
        <dbReference type="EMBL" id="CAF4920150.1"/>
    </source>
</evidence>
<dbReference type="EMBL" id="CAJNYT010001922">
    <property type="protein sequence ID" value="CAF3436664.1"/>
    <property type="molecule type" value="Genomic_DNA"/>
</dbReference>
<feature type="non-terminal residue" evidence="1">
    <location>
        <position position="1"/>
    </location>
</feature>
<dbReference type="EMBL" id="CAJOBR010018261">
    <property type="protein sequence ID" value="CAF4920150.1"/>
    <property type="molecule type" value="Genomic_DNA"/>
</dbReference>
<name>A0A818CSC7_9BILA</name>
<gene>
    <name evidence="1" type="ORF">GRG538_LOCUS13125</name>
    <name evidence="2" type="ORF">QYT958_LOCUS31431</name>
</gene>
<dbReference type="AlphaFoldDB" id="A0A818CSC7"/>
<sequence length="76" mass="8783">YLAYASRTLSSAEQNYSSTEREALQWLIESNDVTGKRLARWAIHLAAFQIKEIKYRPDAINTNSDPLSNIHKKNHH</sequence>
<reference evidence="1" key="1">
    <citation type="submission" date="2021-02" db="EMBL/GenBank/DDBJ databases">
        <authorList>
            <person name="Nowell W R."/>
        </authorList>
    </citation>
    <scope>NUCLEOTIDE SEQUENCE</scope>
</reference>
<comment type="caution">
    <text evidence="1">The sequence shown here is derived from an EMBL/GenBank/DDBJ whole genome shotgun (WGS) entry which is preliminary data.</text>
</comment>
<organism evidence="1 3">
    <name type="scientific">Rotaria socialis</name>
    <dbReference type="NCBI Taxonomy" id="392032"/>
    <lineage>
        <taxon>Eukaryota</taxon>
        <taxon>Metazoa</taxon>
        <taxon>Spiralia</taxon>
        <taxon>Gnathifera</taxon>
        <taxon>Rotifera</taxon>
        <taxon>Eurotatoria</taxon>
        <taxon>Bdelloidea</taxon>
        <taxon>Philodinida</taxon>
        <taxon>Philodinidae</taxon>
        <taxon>Rotaria</taxon>
    </lineage>
</organism>
<protein>
    <recommendedName>
        <fullName evidence="4">Reverse transcriptase RNase H-like domain-containing protein</fullName>
    </recommendedName>
</protein>
<evidence type="ECO:0000313" key="1">
    <source>
        <dbReference type="EMBL" id="CAF3436664.1"/>
    </source>
</evidence>
<evidence type="ECO:0000313" key="3">
    <source>
        <dbReference type="Proteomes" id="UP000663872"/>
    </source>
</evidence>
<accession>A0A818CSC7</accession>
<dbReference type="Proteomes" id="UP000663872">
    <property type="component" value="Unassembled WGS sequence"/>
</dbReference>
<dbReference type="Proteomes" id="UP000663848">
    <property type="component" value="Unassembled WGS sequence"/>
</dbReference>